<comment type="caution">
    <text evidence="2">The sequence shown here is derived from an EMBL/GenBank/DDBJ whole genome shotgun (WGS) entry which is preliminary data.</text>
</comment>
<dbReference type="Proteomes" id="UP001285441">
    <property type="component" value="Unassembled WGS sequence"/>
</dbReference>
<protein>
    <recommendedName>
        <fullName evidence="1">PARP catalytic domain-containing protein</fullName>
    </recommendedName>
</protein>
<dbReference type="InterPro" id="IPR012317">
    <property type="entry name" value="Poly(ADP-ribose)pol_cat_dom"/>
</dbReference>
<evidence type="ECO:0000259" key="1">
    <source>
        <dbReference type="Pfam" id="PF00644"/>
    </source>
</evidence>
<gene>
    <name evidence="2" type="ORF">B0H63DRAFT_440336</name>
</gene>
<sequence>MEMELVSIVREGLPPGKVLSWDYDETDAGYTWSFEFSHMEFKLYTDHLEQPLMCEVWDKAYTVPRKVIDPLRAAMRSLFFGSSALTQTLDSSYLPVQLERRDLAFLIWQASNRKVKGKRRWAVDGWDVSEVKDWNVILRNPAGLDASTIVDTASNILGQTPQQIHEVIPAMWRVLHIESIMRPDLAERFLGYQKALRRRLEKYTSDQLCDRLPPHSDLSGRVRTTIPHKELIEDLVKPRVTFHGTTLANVSSIIRCGFKLPGNIVDGKVVASPRTGVVYNRGIYSSEQSWYAMSYAKGEHQATPLGEIPSMRLFVCATVMGRTLAQRKTITGGGPNVHGPLVDGYDAHFDGGHEYIAYNEAAMLPCYVIHLDMGSEAAAAALRQAQANSSAFAEAELENIKARNKARADPRMAGIASERYKSPGDVQREKEAKKAAALKWFPYGFGSASGTNFVIEDVGATSDDEEEYGEWQADKHALTAPPGKEFEYVKGEHLMDQYQGARFAPSIKSSQLKKVVPDDDE</sequence>
<name>A0AAE0K5I2_9PEZI</name>
<dbReference type="GO" id="GO:0003950">
    <property type="term" value="F:NAD+ poly-ADP-ribosyltransferase activity"/>
    <property type="evidence" value="ECO:0007669"/>
    <property type="project" value="InterPro"/>
</dbReference>
<feature type="domain" description="PARP catalytic" evidence="1">
    <location>
        <begin position="157"/>
        <end position="328"/>
    </location>
</feature>
<dbReference type="Pfam" id="PF00644">
    <property type="entry name" value="PARP"/>
    <property type="match status" value="1"/>
</dbReference>
<proteinExistence type="predicted"/>
<accession>A0AAE0K5I2</accession>
<reference evidence="2" key="1">
    <citation type="journal article" date="2023" name="Mol. Phylogenet. Evol.">
        <title>Genome-scale phylogeny and comparative genomics of the fungal order Sordariales.</title>
        <authorList>
            <person name="Hensen N."/>
            <person name="Bonometti L."/>
            <person name="Westerberg I."/>
            <person name="Brannstrom I.O."/>
            <person name="Guillou S."/>
            <person name="Cros-Aarteil S."/>
            <person name="Calhoun S."/>
            <person name="Haridas S."/>
            <person name="Kuo A."/>
            <person name="Mondo S."/>
            <person name="Pangilinan J."/>
            <person name="Riley R."/>
            <person name="LaButti K."/>
            <person name="Andreopoulos B."/>
            <person name="Lipzen A."/>
            <person name="Chen C."/>
            <person name="Yan M."/>
            <person name="Daum C."/>
            <person name="Ng V."/>
            <person name="Clum A."/>
            <person name="Steindorff A."/>
            <person name="Ohm R.A."/>
            <person name="Martin F."/>
            <person name="Silar P."/>
            <person name="Natvig D.O."/>
            <person name="Lalanne C."/>
            <person name="Gautier V."/>
            <person name="Ament-Velasquez S.L."/>
            <person name="Kruys A."/>
            <person name="Hutchinson M.I."/>
            <person name="Powell A.J."/>
            <person name="Barry K."/>
            <person name="Miller A.N."/>
            <person name="Grigoriev I.V."/>
            <person name="Debuchy R."/>
            <person name="Gladieux P."/>
            <person name="Hiltunen Thoren M."/>
            <person name="Johannesson H."/>
        </authorList>
    </citation>
    <scope>NUCLEOTIDE SEQUENCE</scope>
    <source>
        <strain evidence="2">CBS 232.78</strain>
    </source>
</reference>
<evidence type="ECO:0000313" key="2">
    <source>
        <dbReference type="EMBL" id="KAK3370007.1"/>
    </source>
</evidence>
<dbReference type="Gene3D" id="3.90.228.10">
    <property type="match status" value="1"/>
</dbReference>
<organism evidence="2 3">
    <name type="scientific">Podospora didyma</name>
    <dbReference type="NCBI Taxonomy" id="330526"/>
    <lineage>
        <taxon>Eukaryota</taxon>
        <taxon>Fungi</taxon>
        <taxon>Dikarya</taxon>
        <taxon>Ascomycota</taxon>
        <taxon>Pezizomycotina</taxon>
        <taxon>Sordariomycetes</taxon>
        <taxon>Sordariomycetidae</taxon>
        <taxon>Sordariales</taxon>
        <taxon>Podosporaceae</taxon>
        <taxon>Podospora</taxon>
    </lineage>
</organism>
<keyword evidence="3" id="KW-1185">Reference proteome</keyword>
<reference evidence="2" key="2">
    <citation type="submission" date="2023-06" db="EMBL/GenBank/DDBJ databases">
        <authorList>
            <consortium name="Lawrence Berkeley National Laboratory"/>
            <person name="Haridas S."/>
            <person name="Hensen N."/>
            <person name="Bonometti L."/>
            <person name="Westerberg I."/>
            <person name="Brannstrom I.O."/>
            <person name="Guillou S."/>
            <person name="Cros-Aarteil S."/>
            <person name="Calhoun S."/>
            <person name="Kuo A."/>
            <person name="Mondo S."/>
            <person name="Pangilinan J."/>
            <person name="Riley R."/>
            <person name="LaButti K."/>
            <person name="Andreopoulos B."/>
            <person name="Lipzen A."/>
            <person name="Chen C."/>
            <person name="Yanf M."/>
            <person name="Daum C."/>
            <person name="Ng V."/>
            <person name="Clum A."/>
            <person name="Steindorff A."/>
            <person name="Ohm R."/>
            <person name="Martin F."/>
            <person name="Silar P."/>
            <person name="Natvig D."/>
            <person name="Lalanne C."/>
            <person name="Gautier V."/>
            <person name="Ament-velasquez S.L."/>
            <person name="Kruys A."/>
            <person name="Hutchinson M.I."/>
            <person name="Powell A.J."/>
            <person name="Barry K."/>
            <person name="Miller A.N."/>
            <person name="Grigoriev I.V."/>
            <person name="Debuchy R."/>
            <person name="Gladieux P."/>
            <person name="Thoren M.H."/>
            <person name="Johannesson H."/>
        </authorList>
    </citation>
    <scope>NUCLEOTIDE SEQUENCE</scope>
    <source>
        <strain evidence="2">CBS 232.78</strain>
    </source>
</reference>
<dbReference type="AlphaFoldDB" id="A0AAE0K5I2"/>
<dbReference type="EMBL" id="JAULSW010000009">
    <property type="protein sequence ID" value="KAK3370007.1"/>
    <property type="molecule type" value="Genomic_DNA"/>
</dbReference>
<evidence type="ECO:0000313" key="3">
    <source>
        <dbReference type="Proteomes" id="UP001285441"/>
    </source>
</evidence>
<dbReference type="SUPFAM" id="SSF56399">
    <property type="entry name" value="ADP-ribosylation"/>
    <property type="match status" value="1"/>
</dbReference>